<name>A0A6M3X6A2_9ZZZZ</name>
<gene>
    <name evidence="1" type="ORF">MM171A02306_0015</name>
    <name evidence="2" type="ORF">MM171B02484_0013</name>
</gene>
<dbReference type="EMBL" id="MT143925">
    <property type="protein sequence ID" value="QJH92848.1"/>
    <property type="molecule type" value="Genomic_DNA"/>
</dbReference>
<accession>A0A6M3X6A2</accession>
<protein>
    <submittedName>
        <fullName evidence="2">Uncharacterized protein</fullName>
    </submittedName>
</protein>
<proteinExistence type="predicted"/>
<dbReference type="EMBL" id="MT143937">
    <property type="protein sequence ID" value="QJH92997.1"/>
    <property type="molecule type" value="Genomic_DNA"/>
</dbReference>
<evidence type="ECO:0000313" key="1">
    <source>
        <dbReference type="EMBL" id="QJH92848.1"/>
    </source>
</evidence>
<evidence type="ECO:0000313" key="2">
    <source>
        <dbReference type="EMBL" id="QJH92997.1"/>
    </source>
</evidence>
<dbReference type="AlphaFoldDB" id="A0A6M3X6A2"/>
<reference evidence="2" key="1">
    <citation type="submission" date="2020-03" db="EMBL/GenBank/DDBJ databases">
        <title>The deep terrestrial virosphere.</title>
        <authorList>
            <person name="Holmfeldt K."/>
            <person name="Nilsson E."/>
            <person name="Simone D."/>
            <person name="Lopez-Fernandez M."/>
            <person name="Wu X."/>
            <person name="de Brujin I."/>
            <person name="Lundin D."/>
            <person name="Andersson A."/>
            <person name="Bertilsson S."/>
            <person name="Dopson M."/>
        </authorList>
    </citation>
    <scope>NUCLEOTIDE SEQUENCE</scope>
    <source>
        <strain evidence="1">MM171A02306</strain>
        <strain evidence="2">MM171B02484</strain>
    </source>
</reference>
<organism evidence="2">
    <name type="scientific">viral metagenome</name>
    <dbReference type="NCBI Taxonomy" id="1070528"/>
    <lineage>
        <taxon>unclassified sequences</taxon>
        <taxon>metagenomes</taxon>
        <taxon>organismal metagenomes</taxon>
    </lineage>
</organism>
<sequence length="56" mass="6631">MSSLTLKQIGKKIKKLEKQYESTSDAAILSKQKIEKQVRKWITMEQDLKDRVHRNT</sequence>